<keyword evidence="3" id="KW-1185">Reference proteome</keyword>
<dbReference type="PANTHER" id="PTHR43194">
    <property type="entry name" value="HYDROLASE ALPHA/BETA FOLD FAMILY"/>
    <property type="match status" value="1"/>
</dbReference>
<dbReference type="InterPro" id="IPR029058">
    <property type="entry name" value="AB_hydrolase_fold"/>
</dbReference>
<dbReference type="EMBL" id="AMSI01000005">
    <property type="protein sequence ID" value="EKF42962.1"/>
    <property type="molecule type" value="Genomic_DNA"/>
</dbReference>
<feature type="domain" description="AB hydrolase-1" evidence="1">
    <location>
        <begin position="33"/>
        <end position="276"/>
    </location>
</feature>
<dbReference type="InterPro" id="IPR000073">
    <property type="entry name" value="AB_hydrolase_1"/>
</dbReference>
<evidence type="ECO:0000313" key="3">
    <source>
        <dbReference type="Proteomes" id="UP000007374"/>
    </source>
</evidence>
<gene>
    <name evidence="2" type="ORF">NA8A_09849</name>
</gene>
<name>K2PPF6_9HYPH</name>
<comment type="caution">
    <text evidence="2">The sequence shown here is derived from an EMBL/GenBank/DDBJ whole genome shotgun (WGS) entry which is preliminary data.</text>
</comment>
<dbReference type="SUPFAM" id="SSF53474">
    <property type="entry name" value="alpha/beta-Hydrolases"/>
    <property type="match status" value="1"/>
</dbReference>
<dbReference type="eggNOG" id="COG0596">
    <property type="taxonomic scope" value="Bacteria"/>
</dbReference>
<dbReference type="RefSeq" id="WP_009450308.1">
    <property type="nucleotide sequence ID" value="NZ_AMSI01000005.1"/>
</dbReference>
<evidence type="ECO:0000313" key="2">
    <source>
        <dbReference type="EMBL" id="EKF42962.1"/>
    </source>
</evidence>
<dbReference type="PATRIC" id="fig|1231190.3.peg.2065"/>
<dbReference type="Proteomes" id="UP000007374">
    <property type="component" value="Unassembled WGS sequence"/>
</dbReference>
<evidence type="ECO:0000259" key="1">
    <source>
        <dbReference type="Pfam" id="PF12697"/>
    </source>
</evidence>
<dbReference type="OrthoDB" id="9791366at2"/>
<dbReference type="AlphaFoldDB" id="K2PPF6"/>
<dbReference type="STRING" id="721133.SAMN05216176_103348"/>
<proteinExistence type="predicted"/>
<reference evidence="2 3" key="1">
    <citation type="journal article" date="2012" name="J. Bacteriol.">
        <title>Genome Sequence of Nitratireductor indicus Type Strain C115.</title>
        <authorList>
            <person name="Lai Q."/>
            <person name="Li G."/>
            <person name="Yu Z."/>
            <person name="Shao Z."/>
        </authorList>
    </citation>
    <scope>NUCLEOTIDE SEQUENCE [LARGE SCALE GENOMIC DNA]</scope>
    <source>
        <strain evidence="2 3">C115</strain>
    </source>
</reference>
<dbReference type="InterPro" id="IPR050228">
    <property type="entry name" value="Carboxylesterase_BioH"/>
</dbReference>
<dbReference type="PANTHER" id="PTHR43194:SF2">
    <property type="entry name" value="PEROXISOMAL MEMBRANE PROTEIN LPX1"/>
    <property type="match status" value="1"/>
</dbReference>
<dbReference type="Gene3D" id="3.40.50.1820">
    <property type="entry name" value="alpha/beta hydrolase"/>
    <property type="match status" value="1"/>
</dbReference>
<dbReference type="Pfam" id="PF12697">
    <property type="entry name" value="Abhydrolase_6"/>
    <property type="match status" value="1"/>
</dbReference>
<organism evidence="2 3">
    <name type="scientific">Nitratireductor indicus C115</name>
    <dbReference type="NCBI Taxonomy" id="1231190"/>
    <lineage>
        <taxon>Bacteria</taxon>
        <taxon>Pseudomonadati</taxon>
        <taxon>Pseudomonadota</taxon>
        <taxon>Alphaproteobacteria</taxon>
        <taxon>Hyphomicrobiales</taxon>
        <taxon>Phyllobacteriaceae</taxon>
        <taxon>Nitratireductor</taxon>
    </lineage>
</organism>
<sequence length="296" mass="32487">MAAVEYRDFFYSAQDGLKLHARLYGEENPGLPVICLPGLTRNVRDFHALALLLSQREKSPRKVISFDYRGRGQSAYDTEWRHYDVAVEAGDIMGGLAALGIEHGAFIGTSRGGLIIMALAASRPALLKAVVLNDIGPVIEGDGLAQIRAYLQRAPKPATLDEAIQIQKAVHGEAFNALSEEDWRRFADALYRENGKGGLAPDYDPNLIKPLKAIDFDRPLPTAWPMFEGLGAVPLLVIRGENSRLLSAETVEEMRRRHPAMETITVPGQGHAPLLETGMLPEAIAAFIEKAQRRKG</sequence>
<protein>
    <recommendedName>
        <fullName evidence="1">AB hydrolase-1 domain-containing protein</fullName>
    </recommendedName>
</protein>
<accession>K2PPF6</accession>